<comment type="caution">
    <text evidence="2">The sequence shown here is derived from an EMBL/GenBank/DDBJ whole genome shotgun (WGS) entry which is preliminary data.</text>
</comment>
<dbReference type="EMBL" id="JAWQEG010000464">
    <property type="protein sequence ID" value="KAK3889772.1"/>
    <property type="molecule type" value="Genomic_DNA"/>
</dbReference>
<sequence length="240" mass="27931">MNPLDFYVLGHMKSEVYGTEIPNREELWRRVEASAARVRNNPGVMEPAIRRSRGSIKDLRKDILATFFHCSSSDEHPRHHFCPTGSNSWCFYNQARAVCGPPNTHEKMRVYFKLNQDERSLLFSIYKDLSTDELLHKCMASRTQNPNESLHSKLWNCLPKIKFFCLRTCQYSVTNTVLQHNYGYSTASMISDLGLQEGSHHTTKFFEEKDKKRKREASRTPRKKIRVKEDQDPSYASGAY</sequence>
<feature type="region of interest" description="Disordered" evidence="1">
    <location>
        <begin position="205"/>
        <end position="240"/>
    </location>
</feature>
<dbReference type="AlphaFoldDB" id="A0AAE1GDE1"/>
<keyword evidence="3" id="KW-1185">Reference proteome</keyword>
<evidence type="ECO:0000256" key="1">
    <source>
        <dbReference type="SAM" id="MobiDB-lite"/>
    </source>
</evidence>
<gene>
    <name evidence="2" type="ORF">Pcinc_006334</name>
</gene>
<evidence type="ECO:0000313" key="3">
    <source>
        <dbReference type="Proteomes" id="UP001286313"/>
    </source>
</evidence>
<protein>
    <submittedName>
        <fullName evidence="2">Uncharacterized protein</fullName>
    </submittedName>
</protein>
<dbReference type="Proteomes" id="UP001286313">
    <property type="component" value="Unassembled WGS sequence"/>
</dbReference>
<proteinExistence type="predicted"/>
<reference evidence="2" key="1">
    <citation type="submission" date="2023-10" db="EMBL/GenBank/DDBJ databases">
        <title>Genome assemblies of two species of porcelain crab, Petrolisthes cinctipes and Petrolisthes manimaculis (Anomura: Porcellanidae).</title>
        <authorList>
            <person name="Angst P."/>
        </authorList>
    </citation>
    <scope>NUCLEOTIDE SEQUENCE</scope>
    <source>
        <strain evidence="2">PB745_01</strain>
        <tissue evidence="2">Gill</tissue>
    </source>
</reference>
<organism evidence="2 3">
    <name type="scientific">Petrolisthes cinctipes</name>
    <name type="common">Flat porcelain crab</name>
    <dbReference type="NCBI Taxonomy" id="88211"/>
    <lineage>
        <taxon>Eukaryota</taxon>
        <taxon>Metazoa</taxon>
        <taxon>Ecdysozoa</taxon>
        <taxon>Arthropoda</taxon>
        <taxon>Crustacea</taxon>
        <taxon>Multicrustacea</taxon>
        <taxon>Malacostraca</taxon>
        <taxon>Eumalacostraca</taxon>
        <taxon>Eucarida</taxon>
        <taxon>Decapoda</taxon>
        <taxon>Pleocyemata</taxon>
        <taxon>Anomura</taxon>
        <taxon>Galatheoidea</taxon>
        <taxon>Porcellanidae</taxon>
        <taxon>Petrolisthes</taxon>
    </lineage>
</organism>
<accession>A0AAE1GDE1</accession>
<feature type="compositionally biased region" description="Basic residues" evidence="1">
    <location>
        <begin position="211"/>
        <end position="226"/>
    </location>
</feature>
<name>A0AAE1GDE1_PETCI</name>
<evidence type="ECO:0000313" key="2">
    <source>
        <dbReference type="EMBL" id="KAK3889772.1"/>
    </source>
</evidence>